<comment type="similarity">
    <text evidence="1">Belongs to the UPF0149 family.</text>
</comment>
<dbReference type="EMBL" id="BMYZ01000003">
    <property type="protein sequence ID" value="GGY83630.1"/>
    <property type="molecule type" value="Genomic_DNA"/>
</dbReference>
<proteinExistence type="inferred from homology"/>
<dbReference type="PANTHER" id="PTHR37528">
    <property type="entry name" value="UPF0149 PROTEIN YGFB"/>
    <property type="match status" value="1"/>
</dbReference>
<dbReference type="PANTHER" id="PTHR37528:SF1">
    <property type="entry name" value="UPF0149 PROTEIN YGFB"/>
    <property type="match status" value="1"/>
</dbReference>
<keyword evidence="3" id="KW-1185">Reference proteome</keyword>
<evidence type="ECO:0000313" key="2">
    <source>
        <dbReference type="EMBL" id="GGY83630.1"/>
    </source>
</evidence>
<evidence type="ECO:0000313" key="3">
    <source>
        <dbReference type="Proteomes" id="UP000619761"/>
    </source>
</evidence>
<reference evidence="3" key="1">
    <citation type="journal article" date="2019" name="Int. J. Syst. Evol. Microbiol.">
        <title>The Global Catalogue of Microorganisms (GCM) 10K type strain sequencing project: providing services to taxonomists for standard genome sequencing and annotation.</title>
        <authorList>
            <consortium name="The Broad Institute Genomics Platform"/>
            <consortium name="The Broad Institute Genome Sequencing Center for Infectious Disease"/>
            <person name="Wu L."/>
            <person name="Ma J."/>
        </authorList>
    </citation>
    <scope>NUCLEOTIDE SEQUENCE [LARGE SCALE GENOMIC DNA]</scope>
    <source>
        <strain evidence="3">KCTC 32239</strain>
    </source>
</reference>
<dbReference type="InterPro" id="IPR036255">
    <property type="entry name" value="YgfB-like_sf"/>
</dbReference>
<dbReference type="RefSeq" id="WP_229837993.1">
    <property type="nucleotide sequence ID" value="NZ_BMYZ01000003.1"/>
</dbReference>
<evidence type="ECO:0000256" key="1">
    <source>
        <dbReference type="ARBA" id="ARBA00038308"/>
    </source>
</evidence>
<accession>A0ABQ3BAW9</accession>
<name>A0ABQ3BAW9_9GAMM</name>
<comment type="caution">
    <text evidence="2">The sequence shown here is derived from an EMBL/GenBank/DDBJ whole genome shotgun (WGS) entry which is preliminary data.</text>
</comment>
<dbReference type="Pfam" id="PF03695">
    <property type="entry name" value="UPF0149"/>
    <property type="match status" value="1"/>
</dbReference>
<dbReference type="SUPFAM" id="SSF101327">
    <property type="entry name" value="YgfB-like"/>
    <property type="match status" value="1"/>
</dbReference>
<dbReference type="InterPro" id="IPR011978">
    <property type="entry name" value="YgfB-like"/>
</dbReference>
<dbReference type="Proteomes" id="UP000619761">
    <property type="component" value="Unassembled WGS sequence"/>
</dbReference>
<organism evidence="2 3">
    <name type="scientific">Cellvibrio zantedeschiae</name>
    <dbReference type="NCBI Taxonomy" id="1237077"/>
    <lineage>
        <taxon>Bacteria</taxon>
        <taxon>Pseudomonadati</taxon>
        <taxon>Pseudomonadota</taxon>
        <taxon>Gammaproteobacteria</taxon>
        <taxon>Cellvibrionales</taxon>
        <taxon>Cellvibrionaceae</taxon>
        <taxon>Cellvibrio</taxon>
    </lineage>
</organism>
<sequence length="217" mass="23898">MHRDSILFLFIERLLALMTEQSLSTETSIFNFDDFCNLIAPLGAINSPSELHGLLCGKFSGGAELSEIRWLLDAVEFLDFTQAPDERVREALTNLYHSSLQQLRDGFGLTLLLPDDDTDLSQRTATLGQWCYGFLTGFGSAGKTDRVLTEEAEDGLRDLAAISQIAIEDGDESDEADYMEVTEYVRQLAASLFLEYGAQTNKASSDAIAAPASDQIH</sequence>
<dbReference type="Gene3D" id="1.20.120.740">
    <property type="entry name" value="YgfB uncharacterised protein family UPF0149, PF03695"/>
    <property type="match status" value="1"/>
</dbReference>
<gene>
    <name evidence="2" type="ORF">GCM10011613_30660</name>
</gene>
<protein>
    <submittedName>
        <fullName evidence="2">UPF0149 protein</fullName>
    </submittedName>
</protein>